<keyword evidence="1" id="KW-0472">Membrane</keyword>
<dbReference type="Proteomes" id="UP000004828">
    <property type="component" value="Unassembled WGS sequence"/>
</dbReference>
<name>C7G7D6_9FIRM</name>
<gene>
    <name evidence="2" type="ORF">ROSINTL182_05803</name>
</gene>
<accession>C7G7D6</accession>
<dbReference type="HOGENOM" id="CLU_3257278_0_0_9"/>
<sequence>MGHKSRAHAVYIPANSLIVSFGMGSKGHVRILFLRKRRRKIK</sequence>
<feature type="transmembrane region" description="Helical" evidence="1">
    <location>
        <begin position="12"/>
        <end position="33"/>
    </location>
</feature>
<comment type="caution">
    <text evidence="2">The sequence shown here is derived from an EMBL/GenBank/DDBJ whole genome shotgun (WGS) entry which is preliminary data.</text>
</comment>
<dbReference type="AlphaFoldDB" id="C7G7D6"/>
<keyword evidence="1" id="KW-1133">Transmembrane helix</keyword>
<dbReference type="EMBL" id="ABYJ02000039">
    <property type="protein sequence ID" value="EEV02340.1"/>
    <property type="molecule type" value="Genomic_DNA"/>
</dbReference>
<reference evidence="2 3" key="1">
    <citation type="submission" date="2009-08" db="EMBL/GenBank/DDBJ databases">
        <authorList>
            <person name="Weinstock G."/>
            <person name="Sodergren E."/>
            <person name="Clifton S."/>
            <person name="Fulton L."/>
            <person name="Fulton B."/>
            <person name="Courtney L."/>
            <person name="Fronick C."/>
            <person name="Harrison M."/>
            <person name="Strong C."/>
            <person name="Farmer C."/>
            <person name="Delahaunty K."/>
            <person name="Markovic C."/>
            <person name="Hall O."/>
            <person name="Minx P."/>
            <person name="Tomlinson C."/>
            <person name="Mitreva M."/>
            <person name="Nelson J."/>
            <person name="Hou S."/>
            <person name="Wollam A."/>
            <person name="Pepin K.H."/>
            <person name="Johnson M."/>
            <person name="Bhonagiri V."/>
            <person name="Nash W.E."/>
            <person name="Warren W."/>
            <person name="Chinwalla A."/>
            <person name="Mardis E.R."/>
            <person name="Wilson R.K."/>
        </authorList>
    </citation>
    <scope>NUCLEOTIDE SEQUENCE [LARGE SCALE GENOMIC DNA]</scope>
    <source>
        <strain evidence="2 3">L1-82</strain>
    </source>
</reference>
<evidence type="ECO:0000313" key="2">
    <source>
        <dbReference type="EMBL" id="EEV02340.1"/>
    </source>
</evidence>
<evidence type="ECO:0000313" key="3">
    <source>
        <dbReference type="Proteomes" id="UP000004828"/>
    </source>
</evidence>
<protein>
    <submittedName>
        <fullName evidence="2">Uncharacterized protein</fullName>
    </submittedName>
</protein>
<proteinExistence type="predicted"/>
<organism evidence="2 3">
    <name type="scientific">Roseburia intestinalis L1-82</name>
    <dbReference type="NCBI Taxonomy" id="536231"/>
    <lineage>
        <taxon>Bacteria</taxon>
        <taxon>Bacillati</taxon>
        <taxon>Bacillota</taxon>
        <taxon>Clostridia</taxon>
        <taxon>Lachnospirales</taxon>
        <taxon>Lachnospiraceae</taxon>
        <taxon>Roseburia</taxon>
    </lineage>
</organism>
<keyword evidence="1" id="KW-0812">Transmembrane</keyword>
<evidence type="ECO:0000256" key="1">
    <source>
        <dbReference type="SAM" id="Phobius"/>
    </source>
</evidence>